<dbReference type="GO" id="GO:0005634">
    <property type="term" value="C:nucleus"/>
    <property type="evidence" value="ECO:0007669"/>
    <property type="project" value="TreeGrafter"/>
</dbReference>
<dbReference type="Gene3D" id="1.10.720.30">
    <property type="entry name" value="SAP domain"/>
    <property type="match status" value="1"/>
</dbReference>
<dbReference type="InterPro" id="IPR049730">
    <property type="entry name" value="SNF2/RAD54-like_C"/>
</dbReference>
<dbReference type="InterPro" id="IPR000330">
    <property type="entry name" value="SNF2_N"/>
</dbReference>
<dbReference type="GO" id="GO:0006281">
    <property type="term" value="P:DNA repair"/>
    <property type="evidence" value="ECO:0007669"/>
    <property type="project" value="TreeGrafter"/>
</dbReference>
<accession>A0AAE0GTT4</accession>
<dbReference type="InterPro" id="IPR001841">
    <property type="entry name" value="Znf_RING"/>
</dbReference>
<dbReference type="PANTHER" id="PTHR45626:SF17">
    <property type="entry name" value="HELICASE-LIKE TRANSCRIPTION FACTOR"/>
    <property type="match status" value="1"/>
</dbReference>
<evidence type="ECO:0000256" key="6">
    <source>
        <dbReference type="ARBA" id="ARBA00022806"/>
    </source>
</evidence>
<evidence type="ECO:0000256" key="7">
    <source>
        <dbReference type="ARBA" id="ARBA00022833"/>
    </source>
</evidence>
<dbReference type="SMART" id="SM00487">
    <property type="entry name" value="DEXDc"/>
    <property type="match status" value="1"/>
</dbReference>
<name>A0AAE0GTT4_9CHLO</name>
<evidence type="ECO:0000256" key="4">
    <source>
        <dbReference type="ARBA" id="ARBA00022771"/>
    </source>
</evidence>
<evidence type="ECO:0000256" key="8">
    <source>
        <dbReference type="ARBA" id="ARBA00022840"/>
    </source>
</evidence>
<dbReference type="PROSITE" id="PS50800">
    <property type="entry name" value="SAP"/>
    <property type="match status" value="1"/>
</dbReference>
<dbReference type="GO" id="GO:0016787">
    <property type="term" value="F:hydrolase activity"/>
    <property type="evidence" value="ECO:0007669"/>
    <property type="project" value="UniProtKB-KW"/>
</dbReference>
<evidence type="ECO:0000256" key="5">
    <source>
        <dbReference type="ARBA" id="ARBA00022801"/>
    </source>
</evidence>
<dbReference type="SUPFAM" id="SSF52540">
    <property type="entry name" value="P-loop containing nucleoside triphosphate hydrolases"/>
    <property type="match status" value="2"/>
</dbReference>
<keyword evidence="4 9" id="KW-0863">Zinc-finger</keyword>
<evidence type="ECO:0000256" key="1">
    <source>
        <dbReference type="ARBA" id="ARBA00008438"/>
    </source>
</evidence>
<dbReference type="PROSITE" id="PS51194">
    <property type="entry name" value="HELICASE_CTER"/>
    <property type="match status" value="1"/>
</dbReference>
<dbReference type="PANTHER" id="PTHR45626">
    <property type="entry name" value="TRANSCRIPTION TERMINATION FACTOR 2-RELATED"/>
    <property type="match status" value="1"/>
</dbReference>
<dbReference type="Proteomes" id="UP001190700">
    <property type="component" value="Unassembled WGS sequence"/>
</dbReference>
<evidence type="ECO:0000256" key="9">
    <source>
        <dbReference type="PROSITE-ProRule" id="PRU00175"/>
    </source>
</evidence>
<dbReference type="SMART" id="SM00490">
    <property type="entry name" value="HELICc"/>
    <property type="match status" value="1"/>
</dbReference>
<dbReference type="SMART" id="SM00184">
    <property type="entry name" value="RING"/>
    <property type="match status" value="1"/>
</dbReference>
<evidence type="ECO:0000259" key="13">
    <source>
        <dbReference type="PROSITE" id="PS51192"/>
    </source>
</evidence>
<dbReference type="CDD" id="cd18793">
    <property type="entry name" value="SF2_C_SNF"/>
    <property type="match status" value="1"/>
</dbReference>
<feature type="region of interest" description="Disordered" evidence="10">
    <location>
        <begin position="542"/>
        <end position="571"/>
    </location>
</feature>
<dbReference type="InterPro" id="IPR014001">
    <property type="entry name" value="Helicase_ATP-bd"/>
</dbReference>
<dbReference type="InterPro" id="IPR038718">
    <property type="entry name" value="SNF2-like_sf"/>
</dbReference>
<evidence type="ECO:0000256" key="10">
    <source>
        <dbReference type="SAM" id="MobiDB-lite"/>
    </source>
</evidence>
<dbReference type="GO" id="GO:0008094">
    <property type="term" value="F:ATP-dependent activity, acting on DNA"/>
    <property type="evidence" value="ECO:0007669"/>
    <property type="project" value="TreeGrafter"/>
</dbReference>
<dbReference type="Gene3D" id="3.30.40.10">
    <property type="entry name" value="Zinc/RING finger domain, C3HC4 (zinc finger)"/>
    <property type="match status" value="1"/>
</dbReference>
<feature type="region of interest" description="Disordered" evidence="10">
    <location>
        <begin position="133"/>
        <end position="161"/>
    </location>
</feature>
<dbReference type="EMBL" id="LGRX02002579">
    <property type="protein sequence ID" value="KAK3283928.1"/>
    <property type="molecule type" value="Genomic_DNA"/>
</dbReference>
<dbReference type="GO" id="GO:0004386">
    <property type="term" value="F:helicase activity"/>
    <property type="evidence" value="ECO:0007669"/>
    <property type="project" value="UniProtKB-KW"/>
</dbReference>
<keyword evidence="8" id="KW-0067">ATP-binding</keyword>
<keyword evidence="6" id="KW-0347">Helicase</keyword>
<comment type="similarity">
    <text evidence="1">Belongs to the SNF2/RAD54 helicase family. RAD16 subfamily.</text>
</comment>
<dbReference type="Pfam" id="PF02037">
    <property type="entry name" value="SAP"/>
    <property type="match status" value="1"/>
</dbReference>
<evidence type="ECO:0000313" key="16">
    <source>
        <dbReference type="Proteomes" id="UP001190700"/>
    </source>
</evidence>
<dbReference type="InterPro" id="IPR013083">
    <property type="entry name" value="Znf_RING/FYVE/PHD"/>
</dbReference>
<dbReference type="InterPro" id="IPR001650">
    <property type="entry name" value="Helicase_C-like"/>
</dbReference>
<sequence>MVGRERCATDAEHLPPFWERRTERGQTVYFNTITCSSQAAKPAPVCGGILADEMGLGKTLHVLGVMIHEDDADSTADPGPHRTVSSAPAPDEDMVQVFKKQKVSELAAAAVARGLPKSGPKDKLIQRLVDYEHKQQASSGGAREAGVASPAASKPPPANAMPRRTLVVCPTSVISNWQLQAAQHVAPEMELKVYVHHGTDRCFDSRWIASQDLVITSYSTLAAELPDKQAGPGGQASAKRKLGQGQGLFEVEWRRVVLDEAHVIRNRGTRSFAACMRLRSRARWCITGTPLQNRVEDVQSLFQVLRAAPVDDFSVFNRSIARPLRSGDMAALARLRVLLNAVCLRRSKAILEAKLPKKVVEVHTVKLLPEAQAVYDALFASSRVAVRAMLATGRDDQAMRHYSSVLECILRLRQVCCSPELVPGTRVKAAKQVLAELTGGGTSDGKGKAHELGPEDAARLFGQLKGALQEAEDRECVVCFSEADDVNARILRACSHVFCAGCLGQILATGGDRSSRPCPLCRCPFSSDDILDLRCLKTEVDESSNTADVPESDLHGAAQGGGNEAVDGAAQAGPSGKVQALLEHLHGLLQADPGAKAVVFSQFVTFLDVVQHALHTAGVQVVRLDGSMARVRRDTAIRSFNSVEPGSPAVFLISTKAGGVGLNLTAANHVFMMDVWWNAAADEQAMDRVHRLGQQRDVTVVRYVAENTIEEKILQIQERKRVLGAGALRRLSPEEIRRSRVADLRLLFEVDQ</sequence>
<evidence type="ECO:0000256" key="3">
    <source>
        <dbReference type="ARBA" id="ARBA00022741"/>
    </source>
</evidence>
<dbReference type="Gene3D" id="3.40.50.300">
    <property type="entry name" value="P-loop containing nucleotide triphosphate hydrolases"/>
    <property type="match status" value="1"/>
</dbReference>
<keyword evidence="3" id="KW-0547">Nucleotide-binding</keyword>
<dbReference type="InterPro" id="IPR003034">
    <property type="entry name" value="SAP_dom"/>
</dbReference>
<dbReference type="InterPro" id="IPR017907">
    <property type="entry name" value="Znf_RING_CS"/>
</dbReference>
<comment type="caution">
    <text evidence="15">The sequence shown here is derived from an EMBL/GenBank/DDBJ whole genome shotgun (WGS) entry which is preliminary data.</text>
</comment>
<evidence type="ECO:0000259" key="14">
    <source>
        <dbReference type="PROSITE" id="PS51194"/>
    </source>
</evidence>
<evidence type="ECO:0000259" key="11">
    <source>
        <dbReference type="PROSITE" id="PS50089"/>
    </source>
</evidence>
<dbReference type="Pfam" id="PF13639">
    <property type="entry name" value="zf-RING_2"/>
    <property type="match status" value="1"/>
</dbReference>
<gene>
    <name evidence="15" type="ORF">CYMTET_8397</name>
</gene>
<dbReference type="InterPro" id="IPR050628">
    <property type="entry name" value="SNF2_RAD54_helicase_TF"/>
</dbReference>
<dbReference type="InterPro" id="IPR027417">
    <property type="entry name" value="P-loop_NTPase"/>
</dbReference>
<dbReference type="Pfam" id="PF00271">
    <property type="entry name" value="Helicase_C"/>
    <property type="match status" value="1"/>
</dbReference>
<organism evidence="15 16">
    <name type="scientific">Cymbomonas tetramitiformis</name>
    <dbReference type="NCBI Taxonomy" id="36881"/>
    <lineage>
        <taxon>Eukaryota</taxon>
        <taxon>Viridiplantae</taxon>
        <taxon>Chlorophyta</taxon>
        <taxon>Pyramimonadophyceae</taxon>
        <taxon>Pyramimonadales</taxon>
        <taxon>Pyramimonadaceae</taxon>
        <taxon>Cymbomonas</taxon>
    </lineage>
</organism>
<feature type="domain" description="RING-type" evidence="11">
    <location>
        <begin position="476"/>
        <end position="522"/>
    </location>
</feature>
<evidence type="ECO:0000313" key="15">
    <source>
        <dbReference type="EMBL" id="KAK3283928.1"/>
    </source>
</evidence>
<dbReference type="Gene3D" id="3.40.50.10810">
    <property type="entry name" value="Tandem AAA-ATPase domain"/>
    <property type="match status" value="2"/>
</dbReference>
<feature type="region of interest" description="Disordered" evidence="10">
    <location>
        <begin position="71"/>
        <end position="92"/>
    </location>
</feature>
<reference evidence="15 16" key="1">
    <citation type="journal article" date="2015" name="Genome Biol. Evol.">
        <title>Comparative Genomics of a Bacterivorous Green Alga Reveals Evolutionary Causalities and Consequences of Phago-Mixotrophic Mode of Nutrition.</title>
        <authorList>
            <person name="Burns J.A."/>
            <person name="Paasch A."/>
            <person name="Narechania A."/>
            <person name="Kim E."/>
        </authorList>
    </citation>
    <scope>NUCLEOTIDE SEQUENCE [LARGE SCALE GENOMIC DNA]</scope>
    <source>
        <strain evidence="15 16">PLY_AMNH</strain>
    </source>
</reference>
<dbReference type="Gene3D" id="2.20.70.10">
    <property type="match status" value="1"/>
</dbReference>
<dbReference type="GO" id="GO:0005524">
    <property type="term" value="F:ATP binding"/>
    <property type="evidence" value="ECO:0007669"/>
    <property type="project" value="UniProtKB-KW"/>
</dbReference>
<keyword evidence="5" id="KW-0378">Hydrolase</keyword>
<dbReference type="Pfam" id="PF00176">
    <property type="entry name" value="SNF2-rel_dom"/>
    <property type="match status" value="1"/>
</dbReference>
<dbReference type="PROSITE" id="PS00518">
    <property type="entry name" value="ZF_RING_1"/>
    <property type="match status" value="1"/>
</dbReference>
<keyword evidence="2" id="KW-0479">Metal-binding</keyword>
<dbReference type="PROSITE" id="PS51192">
    <property type="entry name" value="HELICASE_ATP_BIND_1"/>
    <property type="match status" value="1"/>
</dbReference>
<evidence type="ECO:0000259" key="12">
    <source>
        <dbReference type="PROSITE" id="PS50800"/>
    </source>
</evidence>
<proteinExistence type="inferred from homology"/>
<dbReference type="SUPFAM" id="SSF57850">
    <property type="entry name" value="RING/U-box"/>
    <property type="match status" value="1"/>
</dbReference>
<protein>
    <submittedName>
        <fullName evidence="15">Uncharacterized protein</fullName>
    </submittedName>
</protein>
<keyword evidence="7" id="KW-0862">Zinc</keyword>
<dbReference type="InterPro" id="IPR036361">
    <property type="entry name" value="SAP_dom_sf"/>
</dbReference>
<feature type="domain" description="Helicase C-terminal" evidence="14">
    <location>
        <begin position="581"/>
        <end position="737"/>
    </location>
</feature>
<feature type="domain" description="SAP" evidence="12">
    <location>
        <begin position="98"/>
        <end position="132"/>
    </location>
</feature>
<dbReference type="CDD" id="cd18008">
    <property type="entry name" value="DEXDc_SHPRH-like"/>
    <property type="match status" value="1"/>
</dbReference>
<feature type="domain" description="Helicase ATP-binding" evidence="13">
    <location>
        <begin position="162"/>
        <end position="308"/>
    </location>
</feature>
<keyword evidence="16" id="KW-1185">Reference proteome</keyword>
<dbReference type="AlphaFoldDB" id="A0AAE0GTT4"/>
<evidence type="ECO:0000256" key="2">
    <source>
        <dbReference type="ARBA" id="ARBA00022723"/>
    </source>
</evidence>
<dbReference type="PROSITE" id="PS50089">
    <property type="entry name" value="ZF_RING_2"/>
    <property type="match status" value="1"/>
</dbReference>
<dbReference type="GO" id="GO:0008270">
    <property type="term" value="F:zinc ion binding"/>
    <property type="evidence" value="ECO:0007669"/>
    <property type="project" value="UniProtKB-KW"/>
</dbReference>